<sequence>MFKKLFSLNNPMGLVIASATIVLALSPGARKGTRRLLVKGAGAVLALGDQVKDLTTGVRKQLGTIVEEAKAEKEMMMVSDVSETMKKGVEEGIEKTKQAAEKTKQTFSHLFKEENTNKPVEQF</sequence>
<evidence type="ECO:0008006" key="3">
    <source>
        <dbReference type="Google" id="ProtNLM"/>
    </source>
</evidence>
<dbReference type="EMBL" id="JBHRZT010000044">
    <property type="protein sequence ID" value="MFC3884025.1"/>
    <property type="molecule type" value="Genomic_DNA"/>
</dbReference>
<organism evidence="1 2">
    <name type="scientific">Bacillus songklensis</name>
    <dbReference type="NCBI Taxonomy" id="1069116"/>
    <lineage>
        <taxon>Bacteria</taxon>
        <taxon>Bacillati</taxon>
        <taxon>Bacillota</taxon>
        <taxon>Bacilli</taxon>
        <taxon>Bacillales</taxon>
        <taxon>Bacillaceae</taxon>
        <taxon>Bacillus</taxon>
    </lineage>
</organism>
<accession>A0ABV8B407</accession>
<reference evidence="2" key="1">
    <citation type="journal article" date="2019" name="Int. J. Syst. Evol. Microbiol.">
        <title>The Global Catalogue of Microorganisms (GCM) 10K type strain sequencing project: providing services to taxonomists for standard genome sequencing and annotation.</title>
        <authorList>
            <consortium name="The Broad Institute Genomics Platform"/>
            <consortium name="The Broad Institute Genome Sequencing Center for Infectious Disease"/>
            <person name="Wu L."/>
            <person name="Ma J."/>
        </authorList>
    </citation>
    <scope>NUCLEOTIDE SEQUENCE [LARGE SCALE GENOMIC DNA]</scope>
    <source>
        <strain evidence="2">CCUG 61889</strain>
    </source>
</reference>
<gene>
    <name evidence="1" type="ORF">ACFOU2_11205</name>
</gene>
<name>A0ABV8B407_9BACI</name>
<proteinExistence type="predicted"/>
<dbReference type="RefSeq" id="WP_377915074.1">
    <property type="nucleotide sequence ID" value="NZ_JBHRZT010000044.1"/>
</dbReference>
<dbReference type="Proteomes" id="UP001595752">
    <property type="component" value="Unassembled WGS sequence"/>
</dbReference>
<keyword evidence="2" id="KW-1185">Reference proteome</keyword>
<protein>
    <recommendedName>
        <fullName evidence="3">YtxH domain-containing protein</fullName>
    </recommendedName>
</protein>
<evidence type="ECO:0000313" key="2">
    <source>
        <dbReference type="Proteomes" id="UP001595752"/>
    </source>
</evidence>
<comment type="caution">
    <text evidence="1">The sequence shown here is derived from an EMBL/GenBank/DDBJ whole genome shotgun (WGS) entry which is preliminary data.</text>
</comment>
<evidence type="ECO:0000313" key="1">
    <source>
        <dbReference type="EMBL" id="MFC3884025.1"/>
    </source>
</evidence>